<evidence type="ECO:0000313" key="5">
    <source>
        <dbReference type="Proteomes" id="UP000199213"/>
    </source>
</evidence>
<protein>
    <submittedName>
        <fullName evidence="4">Glycosyltransferase involved in cell wall bisynthesis</fullName>
    </submittedName>
</protein>
<reference evidence="5" key="1">
    <citation type="submission" date="2016-10" db="EMBL/GenBank/DDBJ databases">
        <authorList>
            <person name="Varghese N."/>
            <person name="Submissions S."/>
        </authorList>
    </citation>
    <scope>NUCLEOTIDE SEQUENCE [LARGE SCALE GENOMIC DNA]</scope>
    <source>
        <strain evidence="5">DSM 45460</strain>
    </source>
</reference>
<dbReference type="CDD" id="cd03809">
    <property type="entry name" value="GT4_MtfB-like"/>
    <property type="match status" value="1"/>
</dbReference>
<evidence type="ECO:0000256" key="1">
    <source>
        <dbReference type="ARBA" id="ARBA00022676"/>
    </source>
</evidence>
<feature type="domain" description="Glycosyltransferase subfamily 4-like N-terminal" evidence="3">
    <location>
        <begin position="37"/>
        <end position="195"/>
    </location>
</feature>
<dbReference type="AlphaFoldDB" id="A0A1G9D2N1"/>
<keyword evidence="5" id="KW-1185">Reference proteome</keyword>
<dbReference type="SUPFAM" id="SSF53756">
    <property type="entry name" value="UDP-Glycosyltransferase/glycogen phosphorylase"/>
    <property type="match status" value="1"/>
</dbReference>
<dbReference type="PANTHER" id="PTHR46401:SF2">
    <property type="entry name" value="GLYCOSYLTRANSFERASE WBBK-RELATED"/>
    <property type="match status" value="1"/>
</dbReference>
<dbReference type="Proteomes" id="UP000199213">
    <property type="component" value="Unassembled WGS sequence"/>
</dbReference>
<dbReference type="EMBL" id="FNFM01000009">
    <property type="protein sequence ID" value="SDK58127.1"/>
    <property type="molecule type" value="Genomic_DNA"/>
</dbReference>
<dbReference type="Pfam" id="PF13439">
    <property type="entry name" value="Glyco_transf_4"/>
    <property type="match status" value="1"/>
</dbReference>
<keyword evidence="1" id="KW-0328">Glycosyltransferase</keyword>
<name>A0A1G9D2N1_ACTMZ</name>
<dbReference type="GO" id="GO:0016757">
    <property type="term" value="F:glycosyltransferase activity"/>
    <property type="evidence" value="ECO:0007669"/>
    <property type="project" value="UniProtKB-KW"/>
</dbReference>
<evidence type="ECO:0000259" key="3">
    <source>
        <dbReference type="Pfam" id="PF13439"/>
    </source>
</evidence>
<dbReference type="Pfam" id="PF13692">
    <property type="entry name" value="Glyco_trans_1_4"/>
    <property type="match status" value="1"/>
</dbReference>
<sequence>MRRADCADSPGNGCVARETPDVRIVLDGTPLLGTRTGIGRYTARLSEALAELPETRVRLLGLTTRGWYALRGAAPAGTRTCGPPLPARMLAACWSRSEFPPIEPLGVRGDVVHGTNFVQPATARTPGVVTIHDLDFLDTSASGTSGAVRERSVARSVRRAKVVCTPSSAVAERVVARFGISARRTVVTPLGVDPEWFEARPPDPALRRQYGLPADYLLFVGDDGPRKGLSTLLEALDPTLPPLVMAGPSGTGTGEARSLERVMRTGYLPDEVLRSVVAGATALVLPSRDEGFGLPVLEAMAAGVPVVCSDIAALREVTAGHAHLFPYGRATALRAALRRAVESTGDHESREAARGHAAGFTWQGCAEATMRAYRLARS</sequence>
<gene>
    <name evidence="4" type="ORF">SAMN04487820_109217</name>
</gene>
<dbReference type="GO" id="GO:0009103">
    <property type="term" value="P:lipopolysaccharide biosynthetic process"/>
    <property type="evidence" value="ECO:0007669"/>
    <property type="project" value="TreeGrafter"/>
</dbReference>
<dbReference type="Gene3D" id="3.40.50.2000">
    <property type="entry name" value="Glycogen Phosphorylase B"/>
    <property type="match status" value="2"/>
</dbReference>
<proteinExistence type="predicted"/>
<accession>A0A1G9D2N1</accession>
<dbReference type="PANTHER" id="PTHR46401">
    <property type="entry name" value="GLYCOSYLTRANSFERASE WBBK-RELATED"/>
    <property type="match status" value="1"/>
</dbReference>
<dbReference type="InterPro" id="IPR028098">
    <property type="entry name" value="Glyco_trans_4-like_N"/>
</dbReference>
<evidence type="ECO:0000313" key="4">
    <source>
        <dbReference type="EMBL" id="SDK58127.1"/>
    </source>
</evidence>
<keyword evidence="2 4" id="KW-0808">Transferase</keyword>
<evidence type="ECO:0000256" key="2">
    <source>
        <dbReference type="ARBA" id="ARBA00022679"/>
    </source>
</evidence>
<organism evidence="4 5">
    <name type="scientific">Actinopolyspora mzabensis</name>
    <dbReference type="NCBI Taxonomy" id="995066"/>
    <lineage>
        <taxon>Bacteria</taxon>
        <taxon>Bacillati</taxon>
        <taxon>Actinomycetota</taxon>
        <taxon>Actinomycetes</taxon>
        <taxon>Actinopolysporales</taxon>
        <taxon>Actinopolysporaceae</taxon>
        <taxon>Actinopolyspora</taxon>
    </lineage>
</organism>